<dbReference type="InterPro" id="IPR016171">
    <property type="entry name" value="Vanillyl_alc_oxidase_C-sub2"/>
</dbReference>
<dbReference type="EMBL" id="AP023355">
    <property type="protein sequence ID" value="BCJ36503.1"/>
    <property type="molecule type" value="Genomic_DNA"/>
</dbReference>
<dbReference type="GO" id="GO:1903457">
    <property type="term" value="P:lactate catabolic process"/>
    <property type="evidence" value="ECO:0007669"/>
    <property type="project" value="TreeGrafter"/>
</dbReference>
<dbReference type="InterPro" id="IPR036318">
    <property type="entry name" value="FAD-bd_PCMH-like_sf"/>
</dbReference>
<evidence type="ECO:0000313" key="8">
    <source>
        <dbReference type="Proteomes" id="UP000611640"/>
    </source>
</evidence>
<dbReference type="Pfam" id="PF02913">
    <property type="entry name" value="FAD-oxidase_C"/>
    <property type="match status" value="1"/>
</dbReference>
<feature type="domain" description="FAD-binding PCMH-type" evidence="6">
    <location>
        <begin position="36"/>
        <end position="254"/>
    </location>
</feature>
<evidence type="ECO:0000256" key="2">
    <source>
        <dbReference type="ARBA" id="ARBA00022630"/>
    </source>
</evidence>
<dbReference type="Pfam" id="PF13183">
    <property type="entry name" value="Fer4_8"/>
    <property type="match status" value="1"/>
</dbReference>
<dbReference type="Pfam" id="PF01565">
    <property type="entry name" value="FAD_binding_4"/>
    <property type="match status" value="1"/>
</dbReference>
<feature type="domain" description="4Fe-4S ferredoxin-type" evidence="5">
    <location>
        <begin position="588"/>
        <end position="619"/>
    </location>
</feature>
<keyword evidence="8" id="KW-1185">Reference proteome</keyword>
<keyword evidence="3" id="KW-0274">FAD</keyword>
<accession>A0A7R7HYW6</accession>
<dbReference type="AlphaFoldDB" id="A0A7R7HYW6"/>
<dbReference type="InterPro" id="IPR004017">
    <property type="entry name" value="Cys_rich_dom"/>
</dbReference>
<dbReference type="PANTHER" id="PTHR11748">
    <property type="entry name" value="D-LACTATE DEHYDROGENASE"/>
    <property type="match status" value="1"/>
</dbReference>
<proteinExistence type="predicted"/>
<evidence type="ECO:0000256" key="1">
    <source>
        <dbReference type="ARBA" id="ARBA00001974"/>
    </source>
</evidence>
<dbReference type="GO" id="GO:0008720">
    <property type="term" value="F:D-lactate dehydrogenase (NAD+) activity"/>
    <property type="evidence" value="ECO:0007669"/>
    <property type="project" value="TreeGrafter"/>
</dbReference>
<dbReference type="PROSITE" id="PS51387">
    <property type="entry name" value="FAD_PCMH"/>
    <property type="match status" value="1"/>
</dbReference>
<dbReference type="PANTHER" id="PTHR11748:SF119">
    <property type="entry name" value="D-2-HYDROXYGLUTARATE DEHYDROGENASE"/>
    <property type="match status" value="1"/>
</dbReference>
<evidence type="ECO:0000259" key="6">
    <source>
        <dbReference type="PROSITE" id="PS51387"/>
    </source>
</evidence>
<evidence type="ECO:0000313" key="7">
    <source>
        <dbReference type="EMBL" id="BCJ36503.1"/>
    </source>
</evidence>
<evidence type="ECO:0000256" key="4">
    <source>
        <dbReference type="ARBA" id="ARBA00023002"/>
    </source>
</evidence>
<keyword evidence="4" id="KW-0560">Oxidoreductase</keyword>
<keyword evidence="2" id="KW-0285">Flavoprotein</keyword>
<dbReference type="InterPro" id="IPR006094">
    <property type="entry name" value="Oxid_FAD_bind_N"/>
</dbReference>
<dbReference type="SUPFAM" id="SSF55103">
    <property type="entry name" value="FAD-linked oxidases, C-terminal domain"/>
    <property type="match status" value="1"/>
</dbReference>
<dbReference type="KEGG" id="atl:Athai_40060"/>
<dbReference type="Gene3D" id="3.30.70.2740">
    <property type="match status" value="1"/>
</dbReference>
<reference evidence="7 8" key="1">
    <citation type="submission" date="2020-08" db="EMBL/GenBank/DDBJ databases">
        <title>Whole genome shotgun sequence of Actinocatenispora thailandica NBRC 105041.</title>
        <authorList>
            <person name="Komaki H."/>
            <person name="Tamura T."/>
        </authorList>
    </citation>
    <scope>NUCLEOTIDE SEQUENCE [LARGE SCALE GENOMIC DNA]</scope>
    <source>
        <strain evidence="7 8">NBRC 105041</strain>
    </source>
</reference>
<dbReference type="Pfam" id="PF02754">
    <property type="entry name" value="CCG"/>
    <property type="match status" value="1"/>
</dbReference>
<evidence type="ECO:0000256" key="3">
    <source>
        <dbReference type="ARBA" id="ARBA00022827"/>
    </source>
</evidence>
<protein>
    <submittedName>
        <fullName evidence="7">Lactate dehydrogenase</fullName>
    </submittedName>
</protein>
<dbReference type="InterPro" id="IPR004113">
    <property type="entry name" value="FAD-bd_oxidored_4_C"/>
</dbReference>
<name>A0A7R7HYW6_9ACTN</name>
<dbReference type="RefSeq" id="WP_203962870.1">
    <property type="nucleotide sequence ID" value="NZ_AP023355.1"/>
</dbReference>
<dbReference type="InterPro" id="IPR016169">
    <property type="entry name" value="FAD-bd_PCMH_sub2"/>
</dbReference>
<comment type="cofactor">
    <cofactor evidence="1">
        <name>FAD</name>
        <dbReference type="ChEBI" id="CHEBI:57692"/>
    </cofactor>
</comment>
<dbReference type="Proteomes" id="UP000611640">
    <property type="component" value="Chromosome"/>
</dbReference>
<sequence length="937" mass="99140">MVETQDLVVALRRAGVPEVDASARRRAEYSTDASLYRVPPTAVAFPRHADEVAAALAVCRELGVPLTARGAGTSIAGNAVGTGLVLDFSRHLNRIEAVDPDARTAVVQPGVVLDQLQREIAPHRLRFGPEPSTHSRCTFGGMIGNNSCGSRALAYGRTADSVLDLDVLAGTGERLTAGRGADPASSPVLSALHRATREHLATIRTELGRFGRQVSGYSLEHLLPEHDFDVARALVGTEGGCAVLLRGTVSLVPVPPATTLVALGYPSMAAAADAVPALLPHRPIALEGLDIRIVEVVRSRRGAAAVPPLPAGEGWLFAELAGESPAELEAAAAALIADSGALDAAVVPDAAAVWRIREAGAALSQRSAHNQPAYAGWEDSAVPPEKLGAYLREFDELLAAQGLSGMPYGHFGDGCLHVRIDFPLSGGEPGVRRFREFLTEAAKLVASYGGSMSGEHGDGRARGELLPLMYSSAALSAFAAVKDAFDPDGVLNPGVIVRPRPVDADLRVPAARPVTDRLALAFRHDHGDFGTAVHRCTGVGVCRADNTGGGGVMCPSFVATRDEKDSTRGRSRVLQEMLNGTLVRDGWRSPEVHEALDLCLSCKGCASDCPAGVDMASYKAEVLHQAYRRRLRPVSHYTLGMLPRWSRLASRVPALANAALAAPGVAAVAKRLAGVDTRRSVPRFAPRTFRHWFHNRPYRTDGDPVLLWVDTFTNHFTPETGAAAVRVLERAGFAVQLPDPGLCCGLTWISTGQLDAAKRILRRSVATLAPHARRGVPIVGLEPSCTAVLRGDAVELLDHEVANRVAGATRTLAELLGERPGWQPPDLSGVEVLAQPHCHQHAVMGWDADRALLERAGAAVRSVGGCCGLAGNFGMERGHYEVSVAVAESALLPAVRDADADTVLLADGFSCRTQLADLGERPGRHLAELLDAAVSDR</sequence>
<organism evidence="7 8">
    <name type="scientific">Actinocatenispora thailandica</name>
    <dbReference type="NCBI Taxonomy" id="227318"/>
    <lineage>
        <taxon>Bacteria</taxon>
        <taxon>Bacillati</taxon>
        <taxon>Actinomycetota</taxon>
        <taxon>Actinomycetes</taxon>
        <taxon>Micromonosporales</taxon>
        <taxon>Micromonosporaceae</taxon>
        <taxon>Actinocatenispora</taxon>
    </lineage>
</organism>
<dbReference type="GO" id="GO:0004458">
    <property type="term" value="F:D-lactate dehydrogenase (cytochrome) activity"/>
    <property type="evidence" value="ECO:0007669"/>
    <property type="project" value="TreeGrafter"/>
</dbReference>
<dbReference type="InterPro" id="IPR017896">
    <property type="entry name" value="4Fe4S_Fe-S-bd"/>
</dbReference>
<dbReference type="Gene3D" id="1.10.45.10">
    <property type="entry name" value="Vanillyl-alcohol Oxidase, Chain A, domain 4"/>
    <property type="match status" value="1"/>
</dbReference>
<evidence type="ECO:0000259" key="5">
    <source>
        <dbReference type="PROSITE" id="PS51379"/>
    </source>
</evidence>
<dbReference type="SUPFAM" id="SSF46548">
    <property type="entry name" value="alpha-helical ferredoxin"/>
    <property type="match status" value="1"/>
</dbReference>
<dbReference type="InterPro" id="IPR016164">
    <property type="entry name" value="FAD-linked_Oxase-like_C"/>
</dbReference>
<dbReference type="SUPFAM" id="SSF56176">
    <property type="entry name" value="FAD-binding/transporter-associated domain-like"/>
    <property type="match status" value="1"/>
</dbReference>
<gene>
    <name evidence="7" type="ORF">Athai_40060</name>
</gene>
<dbReference type="Gene3D" id="3.30.465.10">
    <property type="match status" value="1"/>
</dbReference>
<dbReference type="PROSITE" id="PS51379">
    <property type="entry name" value="4FE4S_FER_2"/>
    <property type="match status" value="1"/>
</dbReference>
<dbReference type="InterPro" id="IPR016166">
    <property type="entry name" value="FAD-bd_PCMH"/>
</dbReference>
<dbReference type="GO" id="GO:0071949">
    <property type="term" value="F:FAD binding"/>
    <property type="evidence" value="ECO:0007669"/>
    <property type="project" value="InterPro"/>
</dbReference>